<keyword evidence="7" id="KW-0966">Cell projection</keyword>
<keyword evidence="7" id="KW-0282">Flagellum</keyword>
<dbReference type="PANTHER" id="PTHR30435">
    <property type="entry name" value="FLAGELLAR PROTEIN"/>
    <property type="match status" value="1"/>
</dbReference>
<dbReference type="Pfam" id="PF06429">
    <property type="entry name" value="Flg_bbr_C"/>
    <property type="match status" value="1"/>
</dbReference>
<protein>
    <submittedName>
        <fullName evidence="7">Flagellar hook-basal body complex protein</fullName>
    </submittedName>
</protein>
<keyword evidence="3 4" id="KW-0975">Bacterial flagellum</keyword>
<reference evidence="7 8" key="1">
    <citation type="submission" date="2020-12" db="EMBL/GenBank/DDBJ databases">
        <title>WGS of Legionella: environmental sample.</title>
        <authorList>
            <person name="Cristino S."/>
            <person name="Girolamini L."/>
            <person name="Salaris S."/>
            <person name="Pascale M.R."/>
            <person name="Mazzotta M."/>
            <person name="Orsini M."/>
            <person name="Grottola A."/>
        </authorList>
    </citation>
    <scope>NUCLEOTIDE SEQUENCE [LARGE SCALE GENOMIC DNA]</scope>
    <source>
        <strain evidence="7 8">30cs62</strain>
    </source>
</reference>
<dbReference type="SUPFAM" id="SSF117143">
    <property type="entry name" value="Flagellar hook protein flgE"/>
    <property type="match status" value="1"/>
</dbReference>
<evidence type="ECO:0000259" key="5">
    <source>
        <dbReference type="Pfam" id="PF06429"/>
    </source>
</evidence>
<dbReference type="Proteomes" id="UP000809910">
    <property type="component" value="Unassembled WGS sequence"/>
</dbReference>
<feature type="domain" description="Flagellar basal-body/hook protein C-terminal" evidence="5">
    <location>
        <begin position="389"/>
        <end position="427"/>
    </location>
</feature>
<dbReference type="Pfam" id="PF22692">
    <property type="entry name" value="LlgE_F_G_D1"/>
    <property type="match status" value="1"/>
</dbReference>
<comment type="subcellular location">
    <subcellularLocation>
        <location evidence="1 4">Bacterial flagellum basal body</location>
    </subcellularLocation>
</comment>
<proteinExistence type="inferred from homology"/>
<sequence length="430" mass="47068">MSNTYYTSLSGMLAASYGLQNTSNNVANMQSPGFKRNDVFYSSLGNGSGEEGLGSGVCIGGNATNFSDGNYLETSNPSDLAIVGQGFFVLRLKSGELRYTRDGEFEFNNEGILIDRRSGGEVQGYNNAGNLVPIHGKGPKSSQGKASHEIFLKGQFILLEKSGSELEQPGPFKNKYKNIKFSVAKIYDKQGKAHEVQLEFESTPVLVNGGNTTIDEGKPPINDNGTSWDLIGVTCDDADISAVLRDQKIIFNATSQGANLENCSIHFTMNGDQEIKLQFGTFKDGSDSSVQLKESKQNPEGTQIETYQNDGYGEGKQIGFSFDENGQISYNYDNGQTIQGICISMARFDELEHTLVQTHDSLFRAKNDRGIHIGRANKDGFGSIKAKQLESSNVDSTTEFANIVILQRMFQACSQIMDIDKQLLEDLEAR</sequence>
<evidence type="ECO:0000259" key="6">
    <source>
        <dbReference type="Pfam" id="PF22692"/>
    </source>
</evidence>
<dbReference type="PANTHER" id="PTHR30435:SF19">
    <property type="entry name" value="FLAGELLAR BASAL-BODY ROD PROTEIN FLGG"/>
    <property type="match status" value="1"/>
</dbReference>
<dbReference type="NCBIfam" id="TIGR03506">
    <property type="entry name" value="FlgEFG_subfam"/>
    <property type="match status" value="1"/>
</dbReference>
<dbReference type="InterPro" id="IPR053967">
    <property type="entry name" value="LlgE_F_G-like_D1"/>
</dbReference>
<dbReference type="InterPro" id="IPR037925">
    <property type="entry name" value="FlgE/F/G-like"/>
</dbReference>
<organism evidence="7 8">
    <name type="scientific">Legionella bononiensis</name>
    <dbReference type="NCBI Taxonomy" id="2793102"/>
    <lineage>
        <taxon>Bacteria</taxon>
        <taxon>Pseudomonadati</taxon>
        <taxon>Pseudomonadota</taxon>
        <taxon>Gammaproteobacteria</taxon>
        <taxon>Legionellales</taxon>
        <taxon>Legionellaceae</taxon>
        <taxon>Legionella</taxon>
    </lineage>
</organism>
<comment type="similarity">
    <text evidence="2 4">Belongs to the flagella basal body rod proteins family.</text>
</comment>
<evidence type="ECO:0000256" key="1">
    <source>
        <dbReference type="ARBA" id="ARBA00004117"/>
    </source>
</evidence>
<evidence type="ECO:0000256" key="2">
    <source>
        <dbReference type="ARBA" id="ARBA00009677"/>
    </source>
</evidence>
<dbReference type="InterPro" id="IPR010930">
    <property type="entry name" value="Flg_bb/hook_C_dom"/>
</dbReference>
<comment type="caution">
    <text evidence="7">The sequence shown here is derived from an EMBL/GenBank/DDBJ whole genome shotgun (WGS) entry which is preliminary data.</text>
</comment>
<feature type="domain" description="Flagellar hook protein FlgE/F/G-like D1" evidence="6">
    <location>
        <begin position="81"/>
        <end position="123"/>
    </location>
</feature>
<gene>
    <name evidence="7" type="ORF">I5282_11965</name>
</gene>
<name>A0ABS1WD50_9GAMM</name>
<evidence type="ECO:0000256" key="3">
    <source>
        <dbReference type="ARBA" id="ARBA00023143"/>
    </source>
</evidence>
<evidence type="ECO:0000256" key="4">
    <source>
        <dbReference type="RuleBase" id="RU362116"/>
    </source>
</evidence>
<evidence type="ECO:0000313" key="8">
    <source>
        <dbReference type="Proteomes" id="UP000809910"/>
    </source>
</evidence>
<accession>A0ABS1WD50</accession>
<evidence type="ECO:0000313" key="7">
    <source>
        <dbReference type="EMBL" id="MBL7527279.1"/>
    </source>
</evidence>
<dbReference type="RefSeq" id="WP_203108293.1">
    <property type="nucleotide sequence ID" value="NZ_JADOBG010000006.1"/>
</dbReference>
<dbReference type="InterPro" id="IPR020013">
    <property type="entry name" value="Flagellar_FlgE/F/G"/>
</dbReference>
<keyword evidence="8" id="KW-1185">Reference proteome</keyword>
<keyword evidence="7" id="KW-0969">Cilium</keyword>
<dbReference type="EMBL" id="JADWVN010000026">
    <property type="protein sequence ID" value="MBL7527279.1"/>
    <property type="molecule type" value="Genomic_DNA"/>
</dbReference>